<dbReference type="AlphaFoldDB" id="A0A6A7Y426"/>
<comment type="subcellular location">
    <subcellularLocation>
        <location evidence="1">Membrane</location>
        <topology evidence="1">Single-pass membrane protein</topology>
    </subcellularLocation>
</comment>
<evidence type="ECO:0000313" key="9">
    <source>
        <dbReference type="Proteomes" id="UP000332515"/>
    </source>
</evidence>
<comment type="caution">
    <text evidence="8">The sequence shown here is derived from an EMBL/GenBank/DDBJ whole genome shotgun (WGS) entry which is preliminary data.</text>
</comment>
<evidence type="ECO:0000256" key="3">
    <source>
        <dbReference type="ARBA" id="ARBA00020552"/>
    </source>
</evidence>
<organism evidence="8 9">
    <name type="scientific">Segnochrobactrum spirostomi</name>
    <dbReference type="NCBI Taxonomy" id="2608987"/>
    <lineage>
        <taxon>Bacteria</taxon>
        <taxon>Pseudomonadati</taxon>
        <taxon>Pseudomonadota</taxon>
        <taxon>Alphaproteobacteria</taxon>
        <taxon>Hyphomicrobiales</taxon>
        <taxon>Segnochrobactraceae</taxon>
        <taxon>Segnochrobactrum</taxon>
    </lineage>
</organism>
<dbReference type="Proteomes" id="UP000332515">
    <property type="component" value="Unassembled WGS sequence"/>
</dbReference>
<name>A0A6A7Y426_9HYPH</name>
<keyword evidence="5" id="KW-0430">Lectin</keyword>
<protein>
    <recommendedName>
        <fullName evidence="3">Lectin-like protein BA14k</fullName>
    </recommendedName>
</protein>
<feature type="region of interest" description="Disordered" evidence="7">
    <location>
        <begin position="1"/>
        <end position="43"/>
    </location>
</feature>
<evidence type="ECO:0000256" key="1">
    <source>
        <dbReference type="ARBA" id="ARBA00004167"/>
    </source>
</evidence>
<comment type="function">
    <text evidence="6">Has immunoglobulin-binding and hemagglutination properties, and can bind to mannose. Essential for virulence. May be involved in LPS biosynthesis or polysaccharide transport.</text>
</comment>
<evidence type="ECO:0000256" key="7">
    <source>
        <dbReference type="SAM" id="MobiDB-lite"/>
    </source>
</evidence>
<proteinExistence type="inferred from homology"/>
<comment type="similarity">
    <text evidence="2">Belongs to the BA14k family.</text>
</comment>
<sequence>MALAPQAAAPGVVYVVPTRQPRPDPDDIGPKASDAIGPPPPAQGPVNYVTPPTVVQVPAYYGSGSDGGAVTPSYAPAYGATSYGGQAYGGQAYGDGQGYGAQGADGAYGGGGQAVDPNAPAVASPQNYVAATPPAPWSAGWYSYCAGRYPSFNPQTGNYTTNDGKTYFCR</sequence>
<reference evidence="8 9" key="1">
    <citation type="submission" date="2019-09" db="EMBL/GenBank/DDBJ databases">
        <title>Segnochrobactrum spirostomi gen. nov., sp. nov., isolated from the ciliate Spirostomum cf. yagiui and description of a novel family, Segnochrobactraceae fam. nov. within the order Rhizobiales of the class Alphaproteobacteria.</title>
        <authorList>
            <person name="Akter S."/>
            <person name="Shazib S.U.A."/>
            <person name="Shin M.K."/>
        </authorList>
    </citation>
    <scope>NUCLEOTIDE SEQUENCE [LARGE SCALE GENOMIC DNA]</scope>
    <source>
        <strain evidence="8 9">Sp-1</strain>
    </source>
</reference>
<gene>
    <name evidence="8" type="ORF">F0357_09470</name>
</gene>
<evidence type="ECO:0000256" key="2">
    <source>
        <dbReference type="ARBA" id="ARBA00010270"/>
    </source>
</evidence>
<dbReference type="InterPro" id="IPR012413">
    <property type="entry name" value="BA14K"/>
</dbReference>
<accession>A0A6A7Y426</accession>
<keyword evidence="4" id="KW-0472">Membrane</keyword>
<evidence type="ECO:0000256" key="5">
    <source>
        <dbReference type="ARBA" id="ARBA00022734"/>
    </source>
</evidence>
<evidence type="ECO:0000256" key="6">
    <source>
        <dbReference type="ARBA" id="ARBA00025321"/>
    </source>
</evidence>
<dbReference type="GO" id="GO:0030246">
    <property type="term" value="F:carbohydrate binding"/>
    <property type="evidence" value="ECO:0007669"/>
    <property type="project" value="UniProtKB-KW"/>
</dbReference>
<keyword evidence="9" id="KW-1185">Reference proteome</keyword>
<evidence type="ECO:0000256" key="4">
    <source>
        <dbReference type="ARBA" id="ARBA00022475"/>
    </source>
</evidence>
<dbReference type="Pfam" id="PF07886">
    <property type="entry name" value="BA14K"/>
    <property type="match status" value="1"/>
</dbReference>
<dbReference type="GO" id="GO:0016020">
    <property type="term" value="C:membrane"/>
    <property type="evidence" value="ECO:0007669"/>
    <property type="project" value="UniProtKB-SubCell"/>
</dbReference>
<dbReference type="EMBL" id="VWNA01000001">
    <property type="protein sequence ID" value="MQT12871.1"/>
    <property type="molecule type" value="Genomic_DNA"/>
</dbReference>
<evidence type="ECO:0000313" key="8">
    <source>
        <dbReference type="EMBL" id="MQT12871.1"/>
    </source>
</evidence>
<keyword evidence="4" id="KW-1003">Cell membrane</keyword>